<reference evidence="14" key="2">
    <citation type="submission" date="2015-01" db="EMBL/GenBank/DDBJ databases">
        <title>Evolutionary Origins and Diversification of the Mycorrhizal Mutualists.</title>
        <authorList>
            <consortium name="DOE Joint Genome Institute"/>
            <consortium name="Mycorrhizal Genomics Consortium"/>
            <person name="Kohler A."/>
            <person name="Kuo A."/>
            <person name="Nagy L.G."/>
            <person name="Floudas D."/>
            <person name="Copeland A."/>
            <person name="Barry K.W."/>
            <person name="Cichocki N."/>
            <person name="Veneault-Fourrey C."/>
            <person name="LaButti K."/>
            <person name="Lindquist E.A."/>
            <person name="Lipzen A."/>
            <person name="Lundell T."/>
            <person name="Morin E."/>
            <person name="Murat C."/>
            <person name="Riley R."/>
            <person name="Ohm R."/>
            <person name="Sun H."/>
            <person name="Tunlid A."/>
            <person name="Henrissat B."/>
            <person name="Grigoriev I.V."/>
            <person name="Hibbett D.S."/>
            <person name="Martin F."/>
        </authorList>
    </citation>
    <scope>NUCLEOTIDE SEQUENCE [LARGE SCALE GENOMIC DNA]</scope>
    <source>
        <strain evidence="14">LaAM-08-1</strain>
    </source>
</reference>
<dbReference type="GO" id="GO:0005743">
    <property type="term" value="C:mitochondrial inner membrane"/>
    <property type="evidence" value="ECO:0007669"/>
    <property type="project" value="UniProtKB-SubCell"/>
</dbReference>
<dbReference type="Gene3D" id="1.50.40.10">
    <property type="entry name" value="Mitochondrial carrier domain"/>
    <property type="match status" value="1"/>
</dbReference>
<keyword evidence="3 11" id="KW-0813">Transport</keyword>
<feature type="repeat" description="Solcar" evidence="10">
    <location>
        <begin position="238"/>
        <end position="326"/>
    </location>
</feature>
<keyword evidence="9 10" id="KW-0472">Membrane</keyword>
<evidence type="ECO:0000256" key="12">
    <source>
        <dbReference type="SAM" id="Phobius"/>
    </source>
</evidence>
<evidence type="ECO:0000256" key="2">
    <source>
        <dbReference type="ARBA" id="ARBA00006375"/>
    </source>
</evidence>
<proteinExistence type="inferred from homology"/>
<evidence type="ECO:0000256" key="4">
    <source>
        <dbReference type="ARBA" id="ARBA00022692"/>
    </source>
</evidence>
<dbReference type="InterPro" id="IPR002167">
    <property type="entry name" value="GDC-like"/>
</dbReference>
<comment type="similarity">
    <text evidence="2 11">Belongs to the mitochondrial carrier (TC 2.A.29) family.</text>
</comment>
<keyword evidence="14" id="KW-1185">Reference proteome</keyword>
<accession>A0A0C9Y5P9</accession>
<feature type="repeat" description="Solcar" evidence="10">
    <location>
        <begin position="16"/>
        <end position="107"/>
    </location>
</feature>
<feature type="transmembrane region" description="Helical" evidence="12">
    <location>
        <begin position="297"/>
        <end position="320"/>
    </location>
</feature>
<evidence type="ECO:0000256" key="3">
    <source>
        <dbReference type="ARBA" id="ARBA00022448"/>
    </source>
</evidence>
<keyword evidence="8" id="KW-0496">Mitochondrion</keyword>
<dbReference type="InterPro" id="IPR002067">
    <property type="entry name" value="MCP"/>
</dbReference>
<evidence type="ECO:0000256" key="10">
    <source>
        <dbReference type="PROSITE-ProRule" id="PRU00282"/>
    </source>
</evidence>
<evidence type="ECO:0000313" key="14">
    <source>
        <dbReference type="Proteomes" id="UP000054477"/>
    </source>
</evidence>
<dbReference type="PRINTS" id="PR00926">
    <property type="entry name" value="MITOCARRIER"/>
</dbReference>
<dbReference type="EMBL" id="KN838539">
    <property type="protein sequence ID" value="KIK09304.1"/>
    <property type="molecule type" value="Genomic_DNA"/>
</dbReference>
<comment type="subcellular location">
    <subcellularLocation>
        <location evidence="1">Mitochondrion inner membrane</location>
        <topology evidence="1">Multi-pass membrane protein</topology>
    </subcellularLocation>
</comment>
<keyword evidence="7 12" id="KW-1133">Transmembrane helix</keyword>
<evidence type="ECO:0008006" key="15">
    <source>
        <dbReference type="Google" id="ProtNLM"/>
    </source>
</evidence>
<evidence type="ECO:0000256" key="5">
    <source>
        <dbReference type="ARBA" id="ARBA00022737"/>
    </source>
</evidence>
<dbReference type="Pfam" id="PF00153">
    <property type="entry name" value="Mito_carr"/>
    <property type="match status" value="3"/>
</dbReference>
<evidence type="ECO:0000256" key="7">
    <source>
        <dbReference type="ARBA" id="ARBA00022989"/>
    </source>
</evidence>
<keyword evidence="6" id="KW-0999">Mitochondrion inner membrane</keyword>
<dbReference type="HOGENOM" id="CLU_015166_10_0_1"/>
<evidence type="ECO:0000313" key="13">
    <source>
        <dbReference type="EMBL" id="KIK09304.1"/>
    </source>
</evidence>
<keyword evidence="5" id="KW-0677">Repeat</keyword>
<dbReference type="PROSITE" id="PS50920">
    <property type="entry name" value="SOLCAR"/>
    <property type="match status" value="3"/>
</dbReference>
<dbReference type="PANTHER" id="PTHR24089">
    <property type="entry name" value="SOLUTE CARRIER FAMILY 25"/>
    <property type="match status" value="1"/>
</dbReference>
<dbReference type="PRINTS" id="PR00928">
    <property type="entry name" value="GRAVESDC"/>
</dbReference>
<dbReference type="SUPFAM" id="SSF103506">
    <property type="entry name" value="Mitochondrial carrier"/>
    <property type="match status" value="1"/>
</dbReference>
<reference evidence="13 14" key="1">
    <citation type="submission" date="2014-04" db="EMBL/GenBank/DDBJ databases">
        <authorList>
            <consortium name="DOE Joint Genome Institute"/>
            <person name="Kuo A."/>
            <person name="Kohler A."/>
            <person name="Nagy L.G."/>
            <person name="Floudas D."/>
            <person name="Copeland A."/>
            <person name="Barry K.W."/>
            <person name="Cichocki N."/>
            <person name="Veneault-Fourrey C."/>
            <person name="LaButti K."/>
            <person name="Lindquist E.A."/>
            <person name="Lipzen A."/>
            <person name="Lundell T."/>
            <person name="Morin E."/>
            <person name="Murat C."/>
            <person name="Sun H."/>
            <person name="Tunlid A."/>
            <person name="Henrissat B."/>
            <person name="Grigoriev I.V."/>
            <person name="Hibbett D.S."/>
            <person name="Martin F."/>
            <person name="Nordberg H.P."/>
            <person name="Cantor M.N."/>
            <person name="Hua S.X."/>
        </authorList>
    </citation>
    <scope>NUCLEOTIDE SEQUENCE [LARGE SCALE GENOMIC DNA]</scope>
    <source>
        <strain evidence="13 14">LaAM-08-1</strain>
    </source>
</reference>
<dbReference type="Proteomes" id="UP000054477">
    <property type="component" value="Unassembled WGS sequence"/>
</dbReference>
<organism evidence="13 14">
    <name type="scientific">Laccaria amethystina LaAM-08-1</name>
    <dbReference type="NCBI Taxonomy" id="1095629"/>
    <lineage>
        <taxon>Eukaryota</taxon>
        <taxon>Fungi</taxon>
        <taxon>Dikarya</taxon>
        <taxon>Basidiomycota</taxon>
        <taxon>Agaricomycotina</taxon>
        <taxon>Agaricomycetes</taxon>
        <taxon>Agaricomycetidae</taxon>
        <taxon>Agaricales</taxon>
        <taxon>Agaricineae</taxon>
        <taxon>Hydnangiaceae</taxon>
        <taxon>Laccaria</taxon>
    </lineage>
</organism>
<feature type="transmembrane region" description="Helical" evidence="12">
    <location>
        <begin position="201"/>
        <end position="222"/>
    </location>
</feature>
<sequence>MSTDAASTSSNKQSLHYIIRSGLAGGVAGCVAKTVVAPLDRVKILFQASNPEFQKYAGSWSGAFIAGKEIFHQGGFRGLFQGHSATLLRVFPYAAIKFMAYDQVHYYLMPTRQQETNVRRFVAGALSGTVSVFFTYPLEVIRVRMAFQTKSPGELSRPSFLGAARHIFREGAMLGLSQASQTETAPKGIFSRFPVLKFYRGFTVTIMGMIPYAGVSFLSWGFLRSHLLPPSQVGHTPPTPVADLAIGALSGAIAQTASYPFEVVRRRMQVGGITQPNRWLRWGEIIRGIYHSRGWKGFYVGLSIGYLKVIPMTAVSFTVWQGGKRLLNV</sequence>
<protein>
    <recommendedName>
        <fullName evidence="15">Mitochondrial carrier</fullName>
    </recommendedName>
</protein>
<dbReference type="GO" id="GO:0055085">
    <property type="term" value="P:transmembrane transport"/>
    <property type="evidence" value="ECO:0007669"/>
    <property type="project" value="InterPro"/>
</dbReference>
<evidence type="ECO:0000256" key="8">
    <source>
        <dbReference type="ARBA" id="ARBA00023128"/>
    </source>
</evidence>
<feature type="repeat" description="Solcar" evidence="10">
    <location>
        <begin position="115"/>
        <end position="226"/>
    </location>
</feature>
<dbReference type="OrthoDB" id="270584at2759"/>
<dbReference type="AlphaFoldDB" id="A0A0C9Y5P9"/>
<dbReference type="InterPro" id="IPR023395">
    <property type="entry name" value="MCP_dom_sf"/>
</dbReference>
<evidence type="ECO:0000256" key="9">
    <source>
        <dbReference type="ARBA" id="ARBA00023136"/>
    </source>
</evidence>
<evidence type="ECO:0000256" key="1">
    <source>
        <dbReference type="ARBA" id="ARBA00004448"/>
    </source>
</evidence>
<dbReference type="InterPro" id="IPR018108">
    <property type="entry name" value="MCP_transmembrane"/>
</dbReference>
<evidence type="ECO:0000256" key="11">
    <source>
        <dbReference type="RuleBase" id="RU000488"/>
    </source>
</evidence>
<keyword evidence="4 10" id="KW-0812">Transmembrane</keyword>
<dbReference type="STRING" id="1095629.A0A0C9Y5P9"/>
<gene>
    <name evidence="13" type="ORF">K443DRAFT_671797</name>
</gene>
<evidence type="ECO:0000256" key="6">
    <source>
        <dbReference type="ARBA" id="ARBA00022792"/>
    </source>
</evidence>
<feature type="transmembrane region" description="Helical" evidence="12">
    <location>
        <begin position="121"/>
        <end position="141"/>
    </location>
</feature>
<name>A0A0C9Y5P9_9AGAR</name>